<sequence>MRGPEKDQFDLSAAEAIERVKLSVLSNQAVAEKLSQLIQSGWQEKLTGQEAAAFLQWLREEAAVQGLKLDFRPYELAQEEKKTVATPDLMVYPEFARINQALEAKMGVAVKLVFADSWQEKHQEELKAKRDAKVHKPQQQEIHGLKSEPNIPELILAVKFPEIWHMAAEIAPYNQESMTANVSFVAQEFNSIDPKEQAVAHQLERADVISERRKENILVSFQKEKRQLLQQLLAACAEKWNKLGGEREAA</sequence>
<name>A0A1F4XM64_9BACT</name>
<reference evidence="1 2" key="1">
    <citation type="journal article" date="2016" name="Nat. Commun.">
        <title>Thousands of microbial genomes shed light on interconnected biogeochemical processes in an aquifer system.</title>
        <authorList>
            <person name="Anantharaman K."/>
            <person name="Brown C.T."/>
            <person name="Hug L.A."/>
            <person name="Sharon I."/>
            <person name="Castelle C.J."/>
            <person name="Probst A.J."/>
            <person name="Thomas B.C."/>
            <person name="Singh A."/>
            <person name="Wilkins M.J."/>
            <person name="Karaoz U."/>
            <person name="Brodie E.L."/>
            <person name="Williams K.H."/>
            <person name="Hubbard S.S."/>
            <person name="Banfield J.F."/>
        </authorList>
    </citation>
    <scope>NUCLEOTIDE SEQUENCE [LARGE SCALE GENOMIC DNA]</scope>
</reference>
<evidence type="ECO:0000313" key="1">
    <source>
        <dbReference type="EMBL" id="OGC82822.1"/>
    </source>
</evidence>
<comment type="caution">
    <text evidence="1">The sequence shown here is derived from an EMBL/GenBank/DDBJ whole genome shotgun (WGS) entry which is preliminary data.</text>
</comment>
<dbReference type="Proteomes" id="UP000177521">
    <property type="component" value="Unassembled WGS sequence"/>
</dbReference>
<dbReference type="AlphaFoldDB" id="A0A1F4XM64"/>
<dbReference type="EMBL" id="MEWS01000007">
    <property type="protein sequence ID" value="OGC82822.1"/>
    <property type="molecule type" value="Genomic_DNA"/>
</dbReference>
<accession>A0A1F4XM64</accession>
<protein>
    <submittedName>
        <fullName evidence="1">Uncharacterized protein</fullName>
    </submittedName>
</protein>
<gene>
    <name evidence="1" type="ORF">A2788_01365</name>
</gene>
<proteinExistence type="predicted"/>
<evidence type="ECO:0000313" key="2">
    <source>
        <dbReference type="Proteomes" id="UP000177521"/>
    </source>
</evidence>
<organism evidence="1 2">
    <name type="scientific">Candidatus Abawacabacteria bacterium RIFCSPHIGHO2_01_FULL_46_8</name>
    <dbReference type="NCBI Taxonomy" id="1817815"/>
    <lineage>
        <taxon>Bacteria</taxon>
        <taxon>Candidatus Abawacaibacteriota</taxon>
    </lineage>
</organism>